<organism evidence="5 6">
    <name type="scientific">Halopseudomonas pachastrellae</name>
    <dbReference type="NCBI Taxonomy" id="254161"/>
    <lineage>
        <taxon>Bacteria</taxon>
        <taxon>Pseudomonadati</taxon>
        <taxon>Pseudomonadota</taxon>
        <taxon>Gammaproteobacteria</taxon>
        <taxon>Pseudomonadales</taxon>
        <taxon>Pseudomonadaceae</taxon>
        <taxon>Halopseudomonas</taxon>
    </lineage>
</organism>
<dbReference type="InterPro" id="IPR018060">
    <property type="entry name" value="HTH_AraC"/>
</dbReference>
<dbReference type="PANTHER" id="PTHR47504">
    <property type="entry name" value="RIGHT ORIGIN-BINDING PROTEIN"/>
    <property type="match status" value="1"/>
</dbReference>
<dbReference type="InterPro" id="IPR029442">
    <property type="entry name" value="GyrI-like"/>
</dbReference>
<feature type="domain" description="HTH araC/xylS-type" evidence="4">
    <location>
        <begin position="13"/>
        <end position="111"/>
    </location>
</feature>
<dbReference type="GO" id="GO:0003700">
    <property type="term" value="F:DNA-binding transcription factor activity"/>
    <property type="evidence" value="ECO:0007669"/>
    <property type="project" value="InterPro"/>
</dbReference>
<dbReference type="Pfam" id="PF12833">
    <property type="entry name" value="HTH_18"/>
    <property type="match status" value="1"/>
</dbReference>
<dbReference type="SMART" id="SM00871">
    <property type="entry name" value="AraC_E_bind"/>
    <property type="match status" value="1"/>
</dbReference>
<dbReference type="InterPro" id="IPR011256">
    <property type="entry name" value="Reg_factor_effector_dom_sf"/>
</dbReference>
<dbReference type="PANTHER" id="PTHR47504:SF5">
    <property type="entry name" value="RIGHT ORIGIN-BINDING PROTEIN"/>
    <property type="match status" value="1"/>
</dbReference>
<proteinExistence type="predicted"/>
<keyword evidence="1" id="KW-0805">Transcription regulation</keyword>
<evidence type="ECO:0000259" key="4">
    <source>
        <dbReference type="PROSITE" id="PS01124"/>
    </source>
</evidence>
<evidence type="ECO:0000256" key="3">
    <source>
        <dbReference type="ARBA" id="ARBA00023163"/>
    </source>
</evidence>
<sequence length="304" mass="33824">MQPHSNEQLARVERVLSYIHGNLQEPLTVASLAARSRWSRWQLQRTFALATGFSVASYVRRLRLGRAAELLLCTDQRQLDIALSCGFDNEISFNRCFRQVFGCAPGVYRRRGQRSNLLVSTNPARLRPPPGPLAKGSFHIRIETLPSFWVAGVSDTVCGLDSPNPDFATRVPAIWRRLDQHLLGRSLRHGGVQLGVLVVADASAPEYSFPYWAALPADSVPEHAALPFLQVPAQTYAVLPHFGPIEGLAALLQWFIDCWLPQSGYRGLSGHDLERYDARYVPGSVNSYMEYWVPIESAADAPNG</sequence>
<protein>
    <recommendedName>
        <fullName evidence="4">HTH araC/xylS-type domain-containing protein</fullName>
    </recommendedName>
</protein>
<evidence type="ECO:0000313" key="5">
    <source>
        <dbReference type="EMBL" id="ONM44968.1"/>
    </source>
</evidence>
<dbReference type="Pfam" id="PF06445">
    <property type="entry name" value="GyrI-like"/>
    <property type="match status" value="1"/>
</dbReference>
<name>A0A1S8DHQ8_9GAMM</name>
<dbReference type="RefSeq" id="WP_083725097.1">
    <property type="nucleotide sequence ID" value="NZ_FOUD01000007.1"/>
</dbReference>
<dbReference type="Proteomes" id="UP000242847">
    <property type="component" value="Unassembled WGS sequence"/>
</dbReference>
<keyword evidence="2" id="KW-0238">DNA-binding</keyword>
<dbReference type="GO" id="GO:0043565">
    <property type="term" value="F:sequence-specific DNA binding"/>
    <property type="evidence" value="ECO:0007669"/>
    <property type="project" value="InterPro"/>
</dbReference>
<keyword evidence="6" id="KW-1185">Reference proteome</keyword>
<evidence type="ECO:0000313" key="6">
    <source>
        <dbReference type="Proteomes" id="UP000242847"/>
    </source>
</evidence>
<dbReference type="SUPFAM" id="SSF46689">
    <property type="entry name" value="Homeodomain-like"/>
    <property type="match status" value="2"/>
</dbReference>
<reference evidence="5 6" key="1">
    <citation type="submission" date="2017-01" db="EMBL/GenBank/DDBJ databases">
        <title>Draft genome sequence of Pseudomonas pachastrellae type strain CCUG 46540T from a deep sea.</title>
        <authorList>
            <person name="Gomila M."/>
            <person name="Mulet M."/>
            <person name="Lalucat J."/>
            <person name="Garcia-Valdes E."/>
        </authorList>
    </citation>
    <scope>NUCLEOTIDE SEQUENCE [LARGE SCALE GENOMIC DNA]</scope>
    <source>
        <strain evidence="5 6">CCUG 46540</strain>
    </source>
</reference>
<gene>
    <name evidence="5" type="ORF">BXT89_04410</name>
</gene>
<dbReference type="InterPro" id="IPR010499">
    <property type="entry name" value="AraC_E-bd"/>
</dbReference>
<keyword evidence="3" id="KW-0804">Transcription</keyword>
<dbReference type="InterPro" id="IPR009057">
    <property type="entry name" value="Homeodomain-like_sf"/>
</dbReference>
<accession>A0A1S8DHQ8</accession>
<dbReference type="AlphaFoldDB" id="A0A1S8DHQ8"/>
<evidence type="ECO:0000256" key="2">
    <source>
        <dbReference type="ARBA" id="ARBA00023125"/>
    </source>
</evidence>
<dbReference type="STRING" id="254161.SAMN05216256_107172"/>
<dbReference type="Gene3D" id="1.10.10.60">
    <property type="entry name" value="Homeodomain-like"/>
    <property type="match status" value="2"/>
</dbReference>
<evidence type="ECO:0000256" key="1">
    <source>
        <dbReference type="ARBA" id="ARBA00023015"/>
    </source>
</evidence>
<comment type="caution">
    <text evidence="5">The sequence shown here is derived from an EMBL/GenBank/DDBJ whole genome shotgun (WGS) entry which is preliminary data.</text>
</comment>
<dbReference type="EMBL" id="MUBC01000007">
    <property type="protein sequence ID" value="ONM44968.1"/>
    <property type="molecule type" value="Genomic_DNA"/>
</dbReference>
<dbReference type="Gene3D" id="3.20.80.10">
    <property type="entry name" value="Regulatory factor, effector binding domain"/>
    <property type="match status" value="1"/>
</dbReference>
<dbReference type="PROSITE" id="PS01124">
    <property type="entry name" value="HTH_ARAC_FAMILY_2"/>
    <property type="match status" value="1"/>
</dbReference>
<dbReference type="SUPFAM" id="SSF55136">
    <property type="entry name" value="Probable bacterial effector-binding domain"/>
    <property type="match status" value="1"/>
</dbReference>
<dbReference type="SMART" id="SM00342">
    <property type="entry name" value="HTH_ARAC"/>
    <property type="match status" value="1"/>
</dbReference>
<dbReference type="InterPro" id="IPR050959">
    <property type="entry name" value="MarA-like"/>
</dbReference>
<dbReference type="OrthoDB" id="2547276at2"/>